<dbReference type="InterPro" id="IPR036093">
    <property type="entry name" value="NAC_dom_sf"/>
</dbReference>
<keyword evidence="2" id="KW-0238">DNA-binding</keyword>
<keyword evidence="4" id="KW-0539">Nucleus</keyword>
<dbReference type="Proteomes" id="UP001318860">
    <property type="component" value="Unassembled WGS sequence"/>
</dbReference>
<dbReference type="PROSITE" id="PS51005">
    <property type="entry name" value="NAC"/>
    <property type="match status" value="1"/>
</dbReference>
<evidence type="ECO:0000313" key="7">
    <source>
        <dbReference type="EMBL" id="KAK6144047.1"/>
    </source>
</evidence>
<feature type="compositionally biased region" description="Basic and acidic residues" evidence="5">
    <location>
        <begin position="194"/>
        <end position="212"/>
    </location>
</feature>
<gene>
    <name evidence="7" type="ORF">DH2020_020867</name>
</gene>
<evidence type="ECO:0000313" key="8">
    <source>
        <dbReference type="Proteomes" id="UP001318860"/>
    </source>
</evidence>
<sequence>MDHQHNQQINDQAYLRWAGLAPGVRPYPPGFRFVPKDEELIKDYLQKRINNEPIPLFEISDVVLYEHHPQYLAENYPKLGEDEWYFFTPRDRKYKMGKRPKRSVLPREGTTGCRGYWKATGADKQIEFEGENIGKRKALVFYEGEPKPNKSTKTNWIMHEYRINKTESHLRTSLDDMRLDDWVLCRIYEKAERTNKKAERTNRKRKRDVDNHDPDEDDNDNDNVADNNVVVDVADDNVVVDVADDNVAENNDEEDLSRYLQDNNDDQHYDHEQINNGFGYNGNQFPAYNQVFPNSTGAELSQVNNGFGDNGNQFPAYNQECINQVLPNSTGADLSRVNNGFGDNGNQFPAYNQEYINQVLPNSTGADLSQVNNGFGDNGNQFPAYNQVLPNSTGANFSQECQQLQQLEIREGDFQPHSWGMENDHVTNHDDFLGMDNFGDDMFKFDDFYGDGVKPDFNPLELNELGGEVGGQETELNESGTVVVGQDVVGGLKTELNESGKVVGGRGLLED</sequence>
<dbReference type="Pfam" id="PF02365">
    <property type="entry name" value="NAM"/>
    <property type="match status" value="1"/>
</dbReference>
<keyword evidence="1" id="KW-0805">Transcription regulation</keyword>
<name>A0ABR0W8R0_REHGL</name>
<proteinExistence type="predicted"/>
<evidence type="ECO:0000256" key="5">
    <source>
        <dbReference type="SAM" id="MobiDB-lite"/>
    </source>
</evidence>
<accession>A0ABR0W8R0</accession>
<evidence type="ECO:0000256" key="4">
    <source>
        <dbReference type="ARBA" id="ARBA00023242"/>
    </source>
</evidence>
<comment type="caution">
    <text evidence="7">The sequence shown here is derived from an EMBL/GenBank/DDBJ whole genome shotgun (WGS) entry which is preliminary data.</text>
</comment>
<keyword evidence="8" id="KW-1185">Reference proteome</keyword>
<evidence type="ECO:0000259" key="6">
    <source>
        <dbReference type="PROSITE" id="PS51005"/>
    </source>
</evidence>
<dbReference type="PANTHER" id="PTHR31719:SF213">
    <property type="entry name" value="NAC DOMAIN-CONTAINING PROTEIN"/>
    <property type="match status" value="1"/>
</dbReference>
<keyword evidence="3" id="KW-0804">Transcription</keyword>
<dbReference type="PANTHER" id="PTHR31719">
    <property type="entry name" value="NAC TRANSCRIPTION FACTOR 56"/>
    <property type="match status" value="1"/>
</dbReference>
<reference evidence="7 8" key="1">
    <citation type="journal article" date="2021" name="Comput. Struct. Biotechnol. J.">
        <title>De novo genome assembly of the potent medicinal plant Rehmannia glutinosa using nanopore technology.</title>
        <authorList>
            <person name="Ma L."/>
            <person name="Dong C."/>
            <person name="Song C."/>
            <person name="Wang X."/>
            <person name="Zheng X."/>
            <person name="Niu Y."/>
            <person name="Chen S."/>
            <person name="Feng W."/>
        </authorList>
    </citation>
    <scope>NUCLEOTIDE SEQUENCE [LARGE SCALE GENOMIC DNA]</scope>
    <source>
        <strain evidence="7">DH-2019</strain>
    </source>
</reference>
<feature type="domain" description="NAC" evidence="6">
    <location>
        <begin position="27"/>
        <end position="190"/>
    </location>
</feature>
<feature type="compositionally biased region" description="Acidic residues" evidence="5">
    <location>
        <begin position="213"/>
        <end position="223"/>
    </location>
</feature>
<evidence type="ECO:0000256" key="2">
    <source>
        <dbReference type="ARBA" id="ARBA00023125"/>
    </source>
</evidence>
<protein>
    <recommendedName>
        <fullName evidence="6">NAC domain-containing protein</fullName>
    </recommendedName>
</protein>
<feature type="region of interest" description="Disordered" evidence="5">
    <location>
        <begin position="194"/>
        <end position="231"/>
    </location>
</feature>
<dbReference type="InterPro" id="IPR003441">
    <property type="entry name" value="NAC-dom"/>
</dbReference>
<dbReference type="SUPFAM" id="SSF101941">
    <property type="entry name" value="NAC domain"/>
    <property type="match status" value="1"/>
</dbReference>
<evidence type="ECO:0000256" key="1">
    <source>
        <dbReference type="ARBA" id="ARBA00023015"/>
    </source>
</evidence>
<dbReference type="EMBL" id="JABTTQ020000012">
    <property type="protein sequence ID" value="KAK6144047.1"/>
    <property type="molecule type" value="Genomic_DNA"/>
</dbReference>
<organism evidence="7 8">
    <name type="scientific">Rehmannia glutinosa</name>
    <name type="common">Chinese foxglove</name>
    <dbReference type="NCBI Taxonomy" id="99300"/>
    <lineage>
        <taxon>Eukaryota</taxon>
        <taxon>Viridiplantae</taxon>
        <taxon>Streptophyta</taxon>
        <taxon>Embryophyta</taxon>
        <taxon>Tracheophyta</taxon>
        <taxon>Spermatophyta</taxon>
        <taxon>Magnoliopsida</taxon>
        <taxon>eudicotyledons</taxon>
        <taxon>Gunneridae</taxon>
        <taxon>Pentapetalae</taxon>
        <taxon>asterids</taxon>
        <taxon>lamiids</taxon>
        <taxon>Lamiales</taxon>
        <taxon>Orobanchaceae</taxon>
        <taxon>Rehmannieae</taxon>
        <taxon>Rehmannia</taxon>
    </lineage>
</organism>
<evidence type="ECO:0000256" key="3">
    <source>
        <dbReference type="ARBA" id="ARBA00023163"/>
    </source>
</evidence>
<dbReference type="Gene3D" id="2.170.150.80">
    <property type="entry name" value="NAC domain"/>
    <property type="match status" value="1"/>
</dbReference>